<dbReference type="InterPro" id="IPR024079">
    <property type="entry name" value="MetalloPept_cat_dom_sf"/>
</dbReference>
<feature type="signal peptide" evidence="2">
    <location>
        <begin position="1"/>
        <end position="27"/>
    </location>
</feature>
<dbReference type="RefSeq" id="WP_206292041.1">
    <property type="nucleotide sequence ID" value="NZ_CP063458.1"/>
</dbReference>
<dbReference type="Proteomes" id="UP000593765">
    <property type="component" value="Chromosome"/>
</dbReference>
<dbReference type="GO" id="GO:0003723">
    <property type="term" value="F:RNA binding"/>
    <property type="evidence" value="ECO:0007669"/>
    <property type="project" value="UniProtKB-KW"/>
</dbReference>
<dbReference type="EMBL" id="CP063458">
    <property type="protein sequence ID" value="QOV89028.1"/>
    <property type="molecule type" value="Genomic_DNA"/>
</dbReference>
<accession>A0A7M2WU40</accession>
<dbReference type="SUPFAM" id="SSF55486">
    <property type="entry name" value="Metalloproteases ('zincins'), catalytic domain"/>
    <property type="match status" value="1"/>
</dbReference>
<dbReference type="KEGG" id="hbs:IPV69_22835"/>
<keyword evidence="4" id="KW-1185">Reference proteome</keyword>
<dbReference type="SUPFAM" id="SSF55174">
    <property type="entry name" value="Alpha-L RNA-binding motif"/>
    <property type="match status" value="1"/>
</dbReference>
<sequence length="396" mass="44702">MALHSRIGLAGWAMLASLALFTSSLSAAEVKKPDDPVRHILPVSDEQARDYALDRSFYKKSTLVENVLIASSDKVSDYTLLEAAYLFSQMMKQVNPAIAQRVRDRKVLCLIIGHKELTSDLPQFASDKKGKELDFYNWRQRGFLNMGVNGHPTVVFAEEDVMEYEGGMQIESILVHEFGHVVDGAGFDPSLKEKLTAAYENAKKTGLYRDGYAAQKFRRVTSETPVLLLDALVAAFPTKTREFLKACLDGGDILVNGKPVDSAVQVTAKDKVVIVFGGPKNCYGLTSRAEYWAEGFQSWFDTNRTMDHDHNQIHTRAQLKQYDPMLAKLCEEVLGDTGWRFVSPRERAGKDHLSGYDPATAPTVKKLDHIDQAAQDYYDKYWKDYWLRLHEKHPAR</sequence>
<organism evidence="3 4">
    <name type="scientific">Humisphaera borealis</name>
    <dbReference type="NCBI Taxonomy" id="2807512"/>
    <lineage>
        <taxon>Bacteria</taxon>
        <taxon>Pseudomonadati</taxon>
        <taxon>Planctomycetota</taxon>
        <taxon>Phycisphaerae</taxon>
        <taxon>Tepidisphaerales</taxon>
        <taxon>Tepidisphaeraceae</taxon>
        <taxon>Humisphaera</taxon>
    </lineage>
</organism>
<evidence type="ECO:0000256" key="2">
    <source>
        <dbReference type="SAM" id="SignalP"/>
    </source>
</evidence>
<dbReference type="AlphaFoldDB" id="A0A7M2WU40"/>
<gene>
    <name evidence="3" type="ORF">IPV69_22835</name>
</gene>
<protein>
    <submittedName>
        <fullName evidence="3">Uncharacterized protein</fullName>
    </submittedName>
</protein>
<evidence type="ECO:0000313" key="3">
    <source>
        <dbReference type="EMBL" id="QOV89028.1"/>
    </source>
</evidence>
<dbReference type="GO" id="GO:0008237">
    <property type="term" value="F:metallopeptidase activity"/>
    <property type="evidence" value="ECO:0007669"/>
    <property type="project" value="InterPro"/>
</dbReference>
<name>A0A7M2WU40_9BACT</name>
<feature type="chain" id="PRO_5034595206" evidence="2">
    <location>
        <begin position="28"/>
        <end position="396"/>
    </location>
</feature>
<dbReference type="Gene3D" id="3.40.390.10">
    <property type="entry name" value="Collagenase (Catalytic Domain)"/>
    <property type="match status" value="1"/>
</dbReference>
<keyword evidence="1" id="KW-0694">RNA-binding</keyword>
<evidence type="ECO:0000256" key="1">
    <source>
        <dbReference type="PROSITE-ProRule" id="PRU00182"/>
    </source>
</evidence>
<keyword evidence="2" id="KW-0732">Signal</keyword>
<dbReference type="PROSITE" id="PS50889">
    <property type="entry name" value="S4"/>
    <property type="match status" value="1"/>
</dbReference>
<reference evidence="3 4" key="1">
    <citation type="submission" date="2020-10" db="EMBL/GenBank/DDBJ databases">
        <title>Wide distribution of Phycisphaera-like planctomycetes from WD2101 soil group in peatlands and genome analysis of the first cultivated representative.</title>
        <authorList>
            <person name="Dedysh S.N."/>
            <person name="Beletsky A.V."/>
            <person name="Ivanova A."/>
            <person name="Kulichevskaya I.S."/>
            <person name="Suzina N.E."/>
            <person name="Philippov D.A."/>
            <person name="Rakitin A.L."/>
            <person name="Mardanov A.V."/>
            <person name="Ravin N.V."/>
        </authorList>
    </citation>
    <scope>NUCLEOTIDE SEQUENCE [LARGE SCALE GENOMIC DNA]</scope>
    <source>
        <strain evidence="3 4">M1803</strain>
    </source>
</reference>
<proteinExistence type="predicted"/>
<evidence type="ECO:0000313" key="4">
    <source>
        <dbReference type="Proteomes" id="UP000593765"/>
    </source>
</evidence>